<dbReference type="InterPro" id="IPR009057">
    <property type="entry name" value="Homeodomain-like_sf"/>
</dbReference>
<keyword evidence="1" id="KW-0805">Transcription regulation</keyword>
<dbReference type="Gene3D" id="1.10.10.60">
    <property type="entry name" value="Homeodomain-like"/>
    <property type="match status" value="1"/>
</dbReference>
<evidence type="ECO:0000256" key="4">
    <source>
        <dbReference type="PROSITE-ProRule" id="PRU00335"/>
    </source>
</evidence>
<dbReference type="Proteomes" id="UP000282311">
    <property type="component" value="Unassembled WGS sequence"/>
</dbReference>
<dbReference type="SUPFAM" id="SSF48498">
    <property type="entry name" value="Tetracyclin repressor-like, C-terminal domain"/>
    <property type="match status" value="1"/>
</dbReference>
<gene>
    <name evidence="6" type="ORF">D7M11_24185</name>
</gene>
<keyword evidence="7" id="KW-1185">Reference proteome</keyword>
<evidence type="ECO:0000256" key="1">
    <source>
        <dbReference type="ARBA" id="ARBA00023015"/>
    </source>
</evidence>
<keyword evidence="2 4" id="KW-0238">DNA-binding</keyword>
<dbReference type="EMBL" id="RBAH01000020">
    <property type="protein sequence ID" value="RKN77123.1"/>
    <property type="molecule type" value="Genomic_DNA"/>
</dbReference>
<dbReference type="InterPro" id="IPR001647">
    <property type="entry name" value="HTH_TetR"/>
</dbReference>
<dbReference type="Gene3D" id="1.10.357.10">
    <property type="entry name" value="Tetracycline Repressor, domain 2"/>
    <property type="match status" value="1"/>
</dbReference>
<name>A0A3B0BUL3_9BACL</name>
<dbReference type="PANTHER" id="PTHR30055">
    <property type="entry name" value="HTH-TYPE TRANSCRIPTIONAL REGULATOR RUTR"/>
    <property type="match status" value="1"/>
</dbReference>
<dbReference type="InterPro" id="IPR050109">
    <property type="entry name" value="HTH-type_TetR-like_transc_reg"/>
</dbReference>
<comment type="caution">
    <text evidence="6">The sequence shown here is derived from an EMBL/GenBank/DDBJ whole genome shotgun (WGS) entry which is preliminary data.</text>
</comment>
<sequence length="213" mass="24672">MIFPEQHVIMYLIKPDYGKVKRMSRREEIKKAAVGHLLQFGYEGTKLADIADEVGIKKQSMYAHFQSKKELVVEIHEEATKQEIAFLTSFFDEHRGTPLRLLLETFVAEMKDRFADNRNVKLMFLMAFMPPEPLQELFCTMYELYSHHLLHLLELAFRHDPTVRADPKAGALAVHTIYEGLTAKLIFGTPDYYMQASEATFSLLWQGLQGEQQ</sequence>
<evidence type="ECO:0000313" key="7">
    <source>
        <dbReference type="Proteomes" id="UP000282311"/>
    </source>
</evidence>
<accession>A0A3B0BUL3</accession>
<dbReference type="PRINTS" id="PR00455">
    <property type="entry name" value="HTHTETR"/>
</dbReference>
<organism evidence="6 7">
    <name type="scientific">Paenibacillus ginsengarvi</name>
    <dbReference type="NCBI Taxonomy" id="400777"/>
    <lineage>
        <taxon>Bacteria</taxon>
        <taxon>Bacillati</taxon>
        <taxon>Bacillota</taxon>
        <taxon>Bacilli</taxon>
        <taxon>Bacillales</taxon>
        <taxon>Paenibacillaceae</taxon>
        <taxon>Paenibacillus</taxon>
    </lineage>
</organism>
<dbReference type="AlphaFoldDB" id="A0A3B0BUL3"/>
<evidence type="ECO:0000259" key="5">
    <source>
        <dbReference type="PROSITE" id="PS50977"/>
    </source>
</evidence>
<protein>
    <submittedName>
        <fullName evidence="6">TetR/AcrR family transcriptional regulator</fullName>
    </submittedName>
</protein>
<dbReference type="InterPro" id="IPR036271">
    <property type="entry name" value="Tet_transcr_reg_TetR-rel_C_sf"/>
</dbReference>
<feature type="domain" description="HTH tetR-type" evidence="5">
    <location>
        <begin position="23"/>
        <end position="83"/>
    </location>
</feature>
<evidence type="ECO:0000313" key="6">
    <source>
        <dbReference type="EMBL" id="RKN77123.1"/>
    </source>
</evidence>
<feature type="DNA-binding region" description="H-T-H motif" evidence="4">
    <location>
        <begin position="46"/>
        <end position="65"/>
    </location>
</feature>
<dbReference type="SUPFAM" id="SSF46689">
    <property type="entry name" value="Homeodomain-like"/>
    <property type="match status" value="1"/>
</dbReference>
<dbReference type="PROSITE" id="PS50977">
    <property type="entry name" value="HTH_TETR_2"/>
    <property type="match status" value="1"/>
</dbReference>
<dbReference type="GO" id="GO:0003700">
    <property type="term" value="F:DNA-binding transcription factor activity"/>
    <property type="evidence" value="ECO:0007669"/>
    <property type="project" value="TreeGrafter"/>
</dbReference>
<dbReference type="PANTHER" id="PTHR30055:SF238">
    <property type="entry name" value="MYCOFACTOCIN BIOSYNTHESIS TRANSCRIPTIONAL REGULATOR MFTR-RELATED"/>
    <property type="match status" value="1"/>
</dbReference>
<dbReference type="GO" id="GO:0000976">
    <property type="term" value="F:transcription cis-regulatory region binding"/>
    <property type="evidence" value="ECO:0007669"/>
    <property type="project" value="TreeGrafter"/>
</dbReference>
<reference evidence="6 7" key="1">
    <citation type="journal article" date="2007" name="Int. J. Syst. Evol. Microbiol.">
        <title>Paenibacillus ginsengarvi sp. nov., isolated from soil from ginseng cultivation.</title>
        <authorList>
            <person name="Yoon M.H."/>
            <person name="Ten L.N."/>
            <person name="Im W.T."/>
        </authorList>
    </citation>
    <scope>NUCLEOTIDE SEQUENCE [LARGE SCALE GENOMIC DNA]</scope>
    <source>
        <strain evidence="6 7">KCTC 13059</strain>
    </source>
</reference>
<evidence type="ECO:0000256" key="2">
    <source>
        <dbReference type="ARBA" id="ARBA00023125"/>
    </source>
</evidence>
<dbReference type="Pfam" id="PF00440">
    <property type="entry name" value="TetR_N"/>
    <property type="match status" value="1"/>
</dbReference>
<keyword evidence="3" id="KW-0804">Transcription</keyword>
<proteinExistence type="predicted"/>
<evidence type="ECO:0000256" key="3">
    <source>
        <dbReference type="ARBA" id="ARBA00023163"/>
    </source>
</evidence>